<reference evidence="3" key="1">
    <citation type="submission" date="2024-07" db="EMBL/GenBank/DDBJ databases">
        <title>Two chromosome-level genome assemblies of Korean endemic species Abeliophyllum distichum and Forsythia ovata (Oleaceae).</title>
        <authorList>
            <person name="Jang H."/>
        </authorList>
    </citation>
    <scope>NUCLEOTIDE SEQUENCE [LARGE SCALE GENOMIC DNA]</scope>
</reference>
<feature type="region of interest" description="Disordered" evidence="1">
    <location>
        <begin position="15"/>
        <end position="34"/>
    </location>
</feature>
<accession>A0ABD1PQW4</accession>
<evidence type="ECO:0000313" key="2">
    <source>
        <dbReference type="EMBL" id="KAL2466311.1"/>
    </source>
</evidence>
<dbReference type="Proteomes" id="UP001604336">
    <property type="component" value="Unassembled WGS sequence"/>
</dbReference>
<evidence type="ECO:0000256" key="1">
    <source>
        <dbReference type="SAM" id="MobiDB-lite"/>
    </source>
</evidence>
<gene>
    <name evidence="2" type="ORF">Adt_42162</name>
</gene>
<sequence length="111" mass="12036">MPKYNFSKISNFNIDEVEDDDENMSPSLQSSETDTGPISLVIASLSLDLAMGASSSFLSREPLLLLESVDGKAKKRHKELTEALAEFSKANESLARLEAHTCADSEEATGL</sequence>
<dbReference type="EMBL" id="JBFOLK010000013">
    <property type="protein sequence ID" value="KAL2466311.1"/>
    <property type="molecule type" value="Genomic_DNA"/>
</dbReference>
<feature type="compositionally biased region" description="Polar residues" evidence="1">
    <location>
        <begin position="24"/>
        <end position="34"/>
    </location>
</feature>
<organism evidence="2 3">
    <name type="scientific">Abeliophyllum distichum</name>
    <dbReference type="NCBI Taxonomy" id="126358"/>
    <lineage>
        <taxon>Eukaryota</taxon>
        <taxon>Viridiplantae</taxon>
        <taxon>Streptophyta</taxon>
        <taxon>Embryophyta</taxon>
        <taxon>Tracheophyta</taxon>
        <taxon>Spermatophyta</taxon>
        <taxon>Magnoliopsida</taxon>
        <taxon>eudicotyledons</taxon>
        <taxon>Gunneridae</taxon>
        <taxon>Pentapetalae</taxon>
        <taxon>asterids</taxon>
        <taxon>lamiids</taxon>
        <taxon>Lamiales</taxon>
        <taxon>Oleaceae</taxon>
        <taxon>Forsythieae</taxon>
        <taxon>Abeliophyllum</taxon>
    </lineage>
</organism>
<comment type="caution">
    <text evidence="2">The sequence shown here is derived from an EMBL/GenBank/DDBJ whole genome shotgun (WGS) entry which is preliminary data.</text>
</comment>
<proteinExistence type="predicted"/>
<keyword evidence="3" id="KW-1185">Reference proteome</keyword>
<protein>
    <submittedName>
        <fullName evidence="2">Uncharacterized protein</fullName>
    </submittedName>
</protein>
<name>A0ABD1PQW4_9LAMI</name>
<dbReference type="AlphaFoldDB" id="A0ABD1PQW4"/>
<evidence type="ECO:0000313" key="3">
    <source>
        <dbReference type="Proteomes" id="UP001604336"/>
    </source>
</evidence>